<evidence type="ECO:0000313" key="2">
    <source>
        <dbReference type="Proteomes" id="UP001060085"/>
    </source>
</evidence>
<dbReference type="Proteomes" id="UP001060085">
    <property type="component" value="Linkage Group LG03"/>
</dbReference>
<dbReference type="EMBL" id="CM044703">
    <property type="protein sequence ID" value="KAI5670449.1"/>
    <property type="molecule type" value="Genomic_DNA"/>
</dbReference>
<name>A0ACC0BCV5_CATRO</name>
<sequence length="465" mass="50580">MERLAEVSYPEIRIEFSLGCKCRATVTLRSLTATVPVAFKVQTSSPHKFMVNPPSGLIPPLSSNTIQIILRPQSELPPVFPRSPSDRFLIRTAPAPDLSLDSSPEFVNSWFNSVPNRPTSDLKLKVAFVGHFLLRHAVATGNIESVKSIIKRQRYIFAELSAKDAESLYRVATQLSNSDDMVGLLLEAGLKVNSTTGLDEGKWVSKGWTKLHLAVAFDRTDEVERIVKMKEIESLDCRDKEGRTPLHLAASKGHLGCAKLLLAAGAQVDARGRDGRTALFRAAAIGDGRMVEVLVQMGANPSITEIDFGRSAIDVARDKGHNEVVKILEQGEAVLHASRRGDLELLESLLNKGGSMSFCDQYGFTPLHIASIKGHKDAVMILVEFGANLECQDSEGHTPLHLAVEGGWNETVEVLINRGANTNAKNKKGVSPLQISRTMGYEDISRLLLENGAASTVPSSTSSPL</sequence>
<comment type="caution">
    <text evidence="1">The sequence shown here is derived from an EMBL/GenBank/DDBJ whole genome shotgun (WGS) entry which is preliminary data.</text>
</comment>
<protein>
    <submittedName>
        <fullName evidence="1">Uncharacterized protein</fullName>
    </submittedName>
</protein>
<reference evidence="2" key="1">
    <citation type="journal article" date="2023" name="Nat. Plants">
        <title>Single-cell RNA sequencing provides a high-resolution roadmap for understanding the multicellular compartmentation of specialized metabolism.</title>
        <authorList>
            <person name="Sun S."/>
            <person name="Shen X."/>
            <person name="Li Y."/>
            <person name="Li Y."/>
            <person name="Wang S."/>
            <person name="Li R."/>
            <person name="Zhang H."/>
            <person name="Shen G."/>
            <person name="Guo B."/>
            <person name="Wei J."/>
            <person name="Xu J."/>
            <person name="St-Pierre B."/>
            <person name="Chen S."/>
            <person name="Sun C."/>
        </authorList>
    </citation>
    <scope>NUCLEOTIDE SEQUENCE [LARGE SCALE GENOMIC DNA]</scope>
</reference>
<accession>A0ACC0BCV5</accession>
<keyword evidence="2" id="KW-1185">Reference proteome</keyword>
<organism evidence="1 2">
    <name type="scientific">Catharanthus roseus</name>
    <name type="common">Madagascar periwinkle</name>
    <name type="synonym">Vinca rosea</name>
    <dbReference type="NCBI Taxonomy" id="4058"/>
    <lineage>
        <taxon>Eukaryota</taxon>
        <taxon>Viridiplantae</taxon>
        <taxon>Streptophyta</taxon>
        <taxon>Embryophyta</taxon>
        <taxon>Tracheophyta</taxon>
        <taxon>Spermatophyta</taxon>
        <taxon>Magnoliopsida</taxon>
        <taxon>eudicotyledons</taxon>
        <taxon>Gunneridae</taxon>
        <taxon>Pentapetalae</taxon>
        <taxon>asterids</taxon>
        <taxon>lamiids</taxon>
        <taxon>Gentianales</taxon>
        <taxon>Apocynaceae</taxon>
        <taxon>Rauvolfioideae</taxon>
        <taxon>Vinceae</taxon>
        <taxon>Catharanthinae</taxon>
        <taxon>Catharanthus</taxon>
    </lineage>
</organism>
<proteinExistence type="predicted"/>
<evidence type="ECO:0000313" key="1">
    <source>
        <dbReference type="EMBL" id="KAI5670449.1"/>
    </source>
</evidence>
<gene>
    <name evidence="1" type="ORF">M9H77_10813</name>
</gene>